<sequence>AVSGAIFNCLLLILIWKFSRKEMGLYRNLLRTIAIVDIIMSIAHGITSPRAFVIDFTFAVTPRSLLVSPSRELMIGYSSLFTLPFYVMNIHFLYRYWNIKSPGRLFLFANKPFIFMLVAIGAAAVALWAGLMTMMGSGHSMDEFQLRFDARYKATNDGAWVTMDYKKVDGQWNHRIIVLMCVFDGLAIVQAFLSVVLSSLTFYHIHIASTVSASSKLRQRKLLVALCMQTFVPVICVYIPYLGLITSPILRLAMGSFPDLCPVFIASFPLWDALVIMLVIKDFRQG</sequence>
<comment type="caution">
    <text evidence="2">The sequence shown here is derived from an EMBL/GenBank/DDBJ whole genome shotgun (WGS) entry which is preliminary data.</text>
</comment>
<gene>
    <name evidence="2" type="ORF">PENTCL1PPCAC_14767</name>
</gene>
<feature type="transmembrane region" description="Helical" evidence="1">
    <location>
        <begin position="29"/>
        <end position="54"/>
    </location>
</feature>
<accession>A0AAV5TAM3</accession>
<feature type="transmembrane region" description="Helical" evidence="1">
    <location>
        <begin position="74"/>
        <end position="94"/>
    </location>
</feature>
<reference evidence="2" key="1">
    <citation type="submission" date="2023-10" db="EMBL/GenBank/DDBJ databases">
        <title>Genome assembly of Pristionchus species.</title>
        <authorList>
            <person name="Yoshida K."/>
            <person name="Sommer R.J."/>
        </authorList>
    </citation>
    <scope>NUCLEOTIDE SEQUENCE</scope>
    <source>
        <strain evidence="2">RS0144</strain>
    </source>
</reference>
<dbReference type="SUPFAM" id="SSF81321">
    <property type="entry name" value="Family A G protein-coupled receptor-like"/>
    <property type="match status" value="1"/>
</dbReference>
<dbReference type="AlphaFoldDB" id="A0AAV5TAM3"/>
<evidence type="ECO:0000313" key="2">
    <source>
        <dbReference type="EMBL" id="GMS92592.1"/>
    </source>
</evidence>
<feature type="non-terminal residue" evidence="2">
    <location>
        <position position="286"/>
    </location>
</feature>
<protein>
    <recommendedName>
        <fullName evidence="4">G protein-coupled receptor</fullName>
    </recommendedName>
</protein>
<evidence type="ECO:0000256" key="1">
    <source>
        <dbReference type="SAM" id="Phobius"/>
    </source>
</evidence>
<keyword evidence="1" id="KW-0812">Transmembrane</keyword>
<dbReference type="PANTHER" id="PTHR22943:SF248">
    <property type="entry name" value="SEVEN TM RECEPTOR"/>
    <property type="match status" value="1"/>
</dbReference>
<name>A0AAV5TAM3_9BILA</name>
<feature type="transmembrane region" description="Helical" evidence="1">
    <location>
        <begin position="222"/>
        <end position="243"/>
    </location>
</feature>
<feature type="transmembrane region" description="Helical" evidence="1">
    <location>
        <begin position="176"/>
        <end position="202"/>
    </location>
</feature>
<keyword evidence="1" id="KW-1133">Transmembrane helix</keyword>
<feature type="transmembrane region" description="Helical" evidence="1">
    <location>
        <begin position="114"/>
        <end position="135"/>
    </location>
</feature>
<dbReference type="PANTHER" id="PTHR22943">
    <property type="entry name" value="7-TRANSMEMBRANE DOMAIN RECEPTOR C.ELEGANS"/>
    <property type="match status" value="1"/>
</dbReference>
<feature type="non-terminal residue" evidence="2">
    <location>
        <position position="1"/>
    </location>
</feature>
<dbReference type="InterPro" id="IPR019428">
    <property type="entry name" value="7TM_GPCR_serpentine_rcpt_Str"/>
</dbReference>
<dbReference type="Proteomes" id="UP001432027">
    <property type="component" value="Unassembled WGS sequence"/>
</dbReference>
<dbReference type="EMBL" id="BTSX01000004">
    <property type="protein sequence ID" value="GMS92592.1"/>
    <property type="molecule type" value="Genomic_DNA"/>
</dbReference>
<feature type="transmembrane region" description="Helical" evidence="1">
    <location>
        <begin position="263"/>
        <end position="280"/>
    </location>
</feature>
<dbReference type="Pfam" id="PF10326">
    <property type="entry name" value="7TM_GPCR_Str"/>
    <property type="match status" value="1"/>
</dbReference>
<organism evidence="2 3">
    <name type="scientific">Pristionchus entomophagus</name>
    <dbReference type="NCBI Taxonomy" id="358040"/>
    <lineage>
        <taxon>Eukaryota</taxon>
        <taxon>Metazoa</taxon>
        <taxon>Ecdysozoa</taxon>
        <taxon>Nematoda</taxon>
        <taxon>Chromadorea</taxon>
        <taxon>Rhabditida</taxon>
        <taxon>Rhabditina</taxon>
        <taxon>Diplogasteromorpha</taxon>
        <taxon>Diplogasteroidea</taxon>
        <taxon>Neodiplogasteridae</taxon>
        <taxon>Pristionchus</taxon>
    </lineage>
</organism>
<evidence type="ECO:0008006" key="4">
    <source>
        <dbReference type="Google" id="ProtNLM"/>
    </source>
</evidence>
<proteinExistence type="predicted"/>
<evidence type="ECO:0000313" key="3">
    <source>
        <dbReference type="Proteomes" id="UP001432027"/>
    </source>
</evidence>
<keyword evidence="3" id="KW-1185">Reference proteome</keyword>
<keyword evidence="1" id="KW-0472">Membrane</keyword>